<feature type="coiled-coil region" evidence="1">
    <location>
        <begin position="48"/>
        <end position="82"/>
    </location>
</feature>
<dbReference type="AlphaFoldDB" id="V4Q7I0"/>
<keyword evidence="2" id="KW-0732">Signal</keyword>
<dbReference type="EMBL" id="AOFQ01000058">
    <property type="protein sequence ID" value="ESQ97702.1"/>
    <property type="molecule type" value="Genomic_DNA"/>
</dbReference>
<sequence>MKLQSLLKPKLSALAVTSVLALASAPPAHALFGVGDIVLDPTNLVQNTLTAVRTLEQINNQVQQLQNEAQMLSNQARNLASLDFSVVNQLHASLVRSEQLIAEAQGLAYDVQNLDSEFARLYPTEYAATVSGDQMYQDARKRWAHTLDGLHTAMRMQAQVSRNLSDDESALTVLVGQSQSATGALQAMQATNQLLALQAKQSIQAQQLQLTQDRAASLELARQAAASERAREVRRRFLGEGTPYTPQSVQFYGN</sequence>
<protein>
    <recommendedName>
        <fullName evidence="5">Conjugal transfer protein TrbJ</fullName>
    </recommendedName>
</protein>
<evidence type="ECO:0000256" key="2">
    <source>
        <dbReference type="SAM" id="SignalP"/>
    </source>
</evidence>
<dbReference type="SUPFAM" id="SSF101082">
    <property type="entry name" value="Typo IV secretion system protein TraC"/>
    <property type="match status" value="1"/>
</dbReference>
<dbReference type="NCBIfam" id="TIGR02780">
    <property type="entry name" value="TrbJ_Ti"/>
    <property type="match status" value="1"/>
</dbReference>
<reference evidence="3 4" key="1">
    <citation type="submission" date="2013-07" db="EMBL/GenBank/DDBJ databases">
        <authorList>
            <person name="Schaap P.J."/>
            <person name="Mehboob F."/>
            <person name="Oosterkamp M.J."/>
            <person name="de Vos W.M."/>
            <person name="Stams A.J.M."/>
            <person name="Koehorst J.J."/>
        </authorList>
    </citation>
    <scope>NUCLEOTIDE SEQUENCE [LARGE SCALE GENOMIC DNA]</scope>
    <source>
        <strain evidence="3 4">AW-1</strain>
    </source>
</reference>
<evidence type="ECO:0000313" key="4">
    <source>
        <dbReference type="Proteomes" id="UP000017822"/>
    </source>
</evidence>
<dbReference type="NCBIfam" id="NF010448">
    <property type="entry name" value="PRK13874.1"/>
    <property type="match status" value="1"/>
</dbReference>
<dbReference type="Proteomes" id="UP000017822">
    <property type="component" value="Unassembled WGS sequence"/>
</dbReference>
<organism evidence="3 4">
    <name type="scientific">Stutzerimonas chloritidismutans AW-1</name>
    <dbReference type="NCBI Taxonomy" id="1263865"/>
    <lineage>
        <taxon>Bacteria</taxon>
        <taxon>Pseudomonadati</taxon>
        <taxon>Pseudomonadota</taxon>
        <taxon>Gammaproteobacteria</taxon>
        <taxon>Pseudomonadales</taxon>
        <taxon>Pseudomonadaceae</taxon>
        <taxon>Stutzerimonas</taxon>
    </lineage>
</organism>
<keyword evidence="1" id="KW-0175">Coiled coil</keyword>
<dbReference type="RefSeq" id="WP_023446475.1">
    <property type="nucleotide sequence ID" value="NZ_AOFQ01000058.1"/>
</dbReference>
<name>V4Q7I0_STUCH</name>
<evidence type="ECO:0000256" key="1">
    <source>
        <dbReference type="SAM" id="Coils"/>
    </source>
</evidence>
<feature type="chain" id="PRO_5004724672" description="Conjugal transfer protein TrbJ" evidence="2">
    <location>
        <begin position="31"/>
        <end position="254"/>
    </location>
</feature>
<evidence type="ECO:0008006" key="5">
    <source>
        <dbReference type="Google" id="ProtNLM"/>
    </source>
</evidence>
<dbReference type="InterPro" id="IPR014147">
    <property type="entry name" value="T4SS_TrbJ"/>
</dbReference>
<comment type="caution">
    <text evidence="3">The sequence shown here is derived from an EMBL/GenBank/DDBJ whole genome shotgun (WGS) entry which is preliminary data.</text>
</comment>
<evidence type="ECO:0000313" key="3">
    <source>
        <dbReference type="EMBL" id="ESQ97702.1"/>
    </source>
</evidence>
<gene>
    <name evidence="3" type="ORF">F753_19155</name>
</gene>
<dbReference type="PATRIC" id="fig|1263865.4.peg.3694"/>
<feature type="signal peptide" evidence="2">
    <location>
        <begin position="1"/>
        <end position="30"/>
    </location>
</feature>
<proteinExistence type="predicted"/>
<accession>V4Q7I0</accession>